<feature type="transmembrane region" description="Helical" evidence="2">
    <location>
        <begin position="246"/>
        <end position="267"/>
    </location>
</feature>
<organism evidence="3 4">
    <name type="scientific">Rhodotorula toruloides</name>
    <name type="common">Yeast</name>
    <name type="synonym">Rhodosporidium toruloides</name>
    <dbReference type="NCBI Taxonomy" id="5286"/>
    <lineage>
        <taxon>Eukaryota</taxon>
        <taxon>Fungi</taxon>
        <taxon>Dikarya</taxon>
        <taxon>Basidiomycota</taxon>
        <taxon>Pucciniomycotina</taxon>
        <taxon>Microbotryomycetes</taxon>
        <taxon>Sporidiobolales</taxon>
        <taxon>Sporidiobolaceae</taxon>
        <taxon>Rhodotorula</taxon>
    </lineage>
</organism>
<feature type="transmembrane region" description="Helical" evidence="2">
    <location>
        <begin position="82"/>
        <end position="102"/>
    </location>
</feature>
<feature type="transmembrane region" description="Helical" evidence="2">
    <location>
        <begin position="114"/>
        <end position="132"/>
    </location>
</feature>
<dbReference type="EMBL" id="CWKI01000007">
    <property type="protein sequence ID" value="CTR07867.1"/>
    <property type="molecule type" value="Genomic_DNA"/>
</dbReference>
<feature type="compositionally biased region" description="Basic and acidic residues" evidence="1">
    <location>
        <begin position="937"/>
        <end position="958"/>
    </location>
</feature>
<dbReference type="SUPFAM" id="SSF103473">
    <property type="entry name" value="MFS general substrate transporter"/>
    <property type="match status" value="1"/>
</dbReference>
<keyword evidence="2" id="KW-1133">Transmembrane helix</keyword>
<feature type="transmembrane region" description="Helical" evidence="2">
    <location>
        <begin position="331"/>
        <end position="353"/>
    </location>
</feature>
<dbReference type="AlphaFoldDB" id="A0A0K3CGZ8"/>
<feature type="transmembrane region" description="Helical" evidence="2">
    <location>
        <begin position="59"/>
        <end position="75"/>
    </location>
</feature>
<feature type="transmembrane region" description="Helical" evidence="2">
    <location>
        <begin position="648"/>
        <end position="671"/>
    </location>
</feature>
<feature type="compositionally biased region" description="Basic and acidic residues" evidence="1">
    <location>
        <begin position="843"/>
        <end position="861"/>
    </location>
</feature>
<feature type="compositionally biased region" description="Polar residues" evidence="1">
    <location>
        <begin position="864"/>
        <end position="876"/>
    </location>
</feature>
<proteinExistence type="predicted"/>
<dbReference type="InterPro" id="IPR036259">
    <property type="entry name" value="MFS_trans_sf"/>
</dbReference>
<feature type="compositionally biased region" description="Basic and acidic residues" evidence="1">
    <location>
        <begin position="161"/>
        <end position="177"/>
    </location>
</feature>
<accession>A0A0K3CGZ8</accession>
<evidence type="ECO:0000313" key="4">
    <source>
        <dbReference type="Proteomes" id="UP000199069"/>
    </source>
</evidence>
<feature type="transmembrane region" description="Helical" evidence="2">
    <location>
        <begin position="529"/>
        <end position="546"/>
    </location>
</feature>
<feature type="transmembrane region" description="Helical" evidence="2">
    <location>
        <begin position="763"/>
        <end position="785"/>
    </location>
</feature>
<dbReference type="OMA" id="GVICPNA"/>
<sequence length="1032" mass="116091">MGLINGADLGEHWPALAQQAFMAGTCRAGQSISEWCSQAQDQCCGVICPNAPFTGPGTIIVFTVGTFVMWCLTWKSEATYNLFFQLLGADAAAVGLAVRLATEKNRLTAFHVSWLPFMLCSIVPIAIATCTVEKEYLHNISYPARLALRRRLLEETPPVEAGRRHSAPESAAERRQAEDDLALQKERRLWIDEVMKNKPLLPPFVAFFFLAHLIGWTILFIFAYFFDRNPFQANCLDELPLRQYSIVLGCLTAASLLLAYFFAYLLIRITTAARRREDAARKAQKEHKKMPKEKLTPDRDVLVYLADLLHLRRVRAMVEPTGHGWSKEREIVRFVLCSGIFFIWAICFIALYISALKDFLLIGNNPFDYGQVAACVNIIVPVAIVARIGIEQYLGWHAEKEAKKGWRRPRLTRVSRPGRSFPAVRFNTAAKPSVHELVGAKKLEADVQIKRVVACCLYYTDSRPKLSKSRPQPARRRLPKQDEEEKVVRGCSGLCQVIPITGPGTVFAAIFGSLMNLCMALNWRSETSYTLAVQLLAADGAVISLIDRYFEPKNRLSLFHFCWVPMTMLSCIPIVVGMSITRLRYVHGFTQLGEKGLPETTSHAGDGRPSSRHSARSLRDLTHGNPAAPAEVFEDPATRYGNLFLTKVALWITVAHLVFFTAAFTLVYASVSGFAQENCIDKHNLHGWRIRMAVFSTVFLVIGYLFWFALLRALDVKRRKKPSKKLPRVVDGLDIVVWLFCAHLHSPASYTPWVLASSRRKNLLRWGISLTVWLGWAVGYIWLYIQAGNEFLMQGSNQQISGAFSVLAPLCLAARAYFEARDGYDHETIFAEDHRATRVIHHDGHEEVPTSSESERHEELVRGPSSQAASGTSGSRRFSDGFMSGPIRDFADTSFQRGSTTHHRRTSSPDGGLSPRTQPKRRGMIEETASIPGDDQSGDHSRDPDRHHRESFDDWRDEEHEEEQPGPSRSKHHDEHGSPRSSHKTDGGEDRPSRSSSTSKSLRGHIGVAKKWLKRDQQGRVGEDKEVRERNG</sequence>
<evidence type="ECO:0000313" key="3">
    <source>
        <dbReference type="EMBL" id="CTR07867.1"/>
    </source>
</evidence>
<feature type="transmembrane region" description="Helical" evidence="2">
    <location>
        <begin position="204"/>
        <end position="226"/>
    </location>
</feature>
<dbReference type="Proteomes" id="UP000199069">
    <property type="component" value="Unassembled WGS sequence"/>
</dbReference>
<protein>
    <submittedName>
        <fullName evidence="3">Uncharacterized protein</fullName>
    </submittedName>
</protein>
<gene>
    <name evidence="3" type="primary">FGENESH: predicted gene_7.113</name>
    <name evidence="3" type="ORF">BN2166_0037280</name>
</gene>
<feature type="compositionally biased region" description="Basic and acidic residues" evidence="1">
    <location>
        <begin position="972"/>
        <end position="993"/>
    </location>
</feature>
<keyword evidence="2" id="KW-0472">Membrane</keyword>
<keyword evidence="2" id="KW-0812">Transmembrane</keyword>
<feature type="region of interest" description="Disordered" evidence="1">
    <location>
        <begin position="596"/>
        <end position="616"/>
    </location>
</feature>
<feature type="region of interest" description="Disordered" evidence="1">
    <location>
        <begin position="843"/>
        <end position="1032"/>
    </location>
</feature>
<reference evidence="3 4" key="1">
    <citation type="submission" date="2015-07" db="EMBL/GenBank/DDBJ databases">
        <authorList>
            <person name="Cajimat M.N.B."/>
            <person name="Milazzo M.L."/>
            <person name="Fulhorst C.F."/>
        </authorList>
    </citation>
    <scope>NUCLEOTIDE SEQUENCE [LARGE SCALE GENOMIC DNA]</scope>
    <source>
        <strain evidence="3">Single colony</strain>
    </source>
</reference>
<evidence type="ECO:0000256" key="1">
    <source>
        <dbReference type="SAM" id="MobiDB-lite"/>
    </source>
</evidence>
<evidence type="ECO:0000256" key="2">
    <source>
        <dbReference type="SAM" id="Phobius"/>
    </source>
</evidence>
<feature type="compositionally biased region" description="Basic and acidic residues" evidence="1">
    <location>
        <begin position="1014"/>
        <end position="1032"/>
    </location>
</feature>
<feature type="transmembrane region" description="Helical" evidence="2">
    <location>
        <begin position="735"/>
        <end position="756"/>
    </location>
</feature>
<feature type="region of interest" description="Disordered" evidence="1">
    <location>
        <begin position="158"/>
        <end position="177"/>
    </location>
</feature>
<name>A0A0K3CGZ8_RHOTO</name>
<keyword evidence="4" id="KW-1185">Reference proteome</keyword>
<feature type="transmembrane region" description="Helical" evidence="2">
    <location>
        <begin position="558"/>
        <end position="580"/>
    </location>
</feature>
<feature type="transmembrane region" description="Helical" evidence="2">
    <location>
        <begin position="692"/>
        <end position="715"/>
    </location>
</feature>
<feature type="transmembrane region" description="Helical" evidence="2">
    <location>
        <begin position="369"/>
        <end position="390"/>
    </location>
</feature>